<evidence type="ECO:0000313" key="4">
    <source>
        <dbReference type="Proteomes" id="UP001150941"/>
    </source>
</evidence>
<dbReference type="GO" id="GO:0016787">
    <property type="term" value="F:hydrolase activity"/>
    <property type="evidence" value="ECO:0007669"/>
    <property type="project" value="UniProtKB-KW"/>
</dbReference>
<gene>
    <name evidence="3" type="ORF">N7468_003794</name>
</gene>
<dbReference type="GO" id="GO:0017000">
    <property type="term" value="P:antibiotic biosynthetic process"/>
    <property type="evidence" value="ECO:0007669"/>
    <property type="project" value="UniProtKB-ARBA"/>
</dbReference>
<dbReference type="PANTHER" id="PTHR48081">
    <property type="entry name" value="AB HYDROLASE SUPERFAMILY PROTEIN C4A8.06C"/>
    <property type="match status" value="1"/>
</dbReference>
<name>A0A9W9P7L6_9EURO</name>
<dbReference type="SUPFAM" id="SSF53474">
    <property type="entry name" value="alpha/beta-Hydrolases"/>
    <property type="match status" value="1"/>
</dbReference>
<dbReference type="Proteomes" id="UP001150941">
    <property type="component" value="Unassembled WGS sequence"/>
</dbReference>
<dbReference type="OrthoDB" id="408631at2759"/>
<organism evidence="3 4">
    <name type="scientific">Penicillium chermesinum</name>
    <dbReference type="NCBI Taxonomy" id="63820"/>
    <lineage>
        <taxon>Eukaryota</taxon>
        <taxon>Fungi</taxon>
        <taxon>Dikarya</taxon>
        <taxon>Ascomycota</taxon>
        <taxon>Pezizomycotina</taxon>
        <taxon>Eurotiomycetes</taxon>
        <taxon>Eurotiomycetidae</taxon>
        <taxon>Eurotiales</taxon>
        <taxon>Aspergillaceae</taxon>
        <taxon>Penicillium</taxon>
    </lineage>
</organism>
<proteinExistence type="predicted"/>
<dbReference type="Pfam" id="PF07859">
    <property type="entry name" value="Abhydrolase_3"/>
    <property type="match status" value="1"/>
</dbReference>
<sequence>MADFSQYGIPSPEWVALEPTLSSLPSDLTAEQQRAVVNKVREEASARAISEGLGAHIQTKDYTFPSRDGASLEIRTYRPVGVPETQPLPVFIYFHGGGFLMGTIGTEDAACAQLIKGNVEKNHPIVVVNVNYRHTPEYKYPTAWDDVEDAFIWVHDHIADIGGLADQVVVGGVSAGGQLAAALTLTQVRGENQRIAALPKIRGQVLIIPCLVHPHYYAPRVEKLRSPEVSSRVHYLVSRGGAKGRENDFRMNPGNAPPEDVKKLPPTTFGIAGSDPLRDEALFYSQLLSENGVPTATHIFPGLPHGFRIVGELKSNKAWDRVMSDGISWALSNPAAGPFEIKVE</sequence>
<feature type="domain" description="Alpha/beta hydrolase fold-3" evidence="2">
    <location>
        <begin position="92"/>
        <end position="307"/>
    </location>
</feature>
<protein>
    <recommendedName>
        <fullName evidence="2">Alpha/beta hydrolase fold-3 domain-containing protein</fullName>
    </recommendedName>
</protein>
<evidence type="ECO:0000259" key="2">
    <source>
        <dbReference type="Pfam" id="PF07859"/>
    </source>
</evidence>
<evidence type="ECO:0000313" key="3">
    <source>
        <dbReference type="EMBL" id="KAJ5239175.1"/>
    </source>
</evidence>
<accession>A0A9W9P7L6</accession>
<keyword evidence="4" id="KW-1185">Reference proteome</keyword>
<dbReference type="EMBL" id="JAPQKS010000003">
    <property type="protein sequence ID" value="KAJ5239175.1"/>
    <property type="molecule type" value="Genomic_DNA"/>
</dbReference>
<reference evidence="3" key="1">
    <citation type="submission" date="2022-11" db="EMBL/GenBank/DDBJ databases">
        <authorList>
            <person name="Petersen C."/>
        </authorList>
    </citation>
    <scope>NUCLEOTIDE SEQUENCE</scope>
    <source>
        <strain evidence="3">IBT 19713</strain>
    </source>
</reference>
<dbReference type="GeneID" id="83200394"/>
<dbReference type="InterPro" id="IPR029058">
    <property type="entry name" value="AB_hydrolase_fold"/>
</dbReference>
<dbReference type="InterPro" id="IPR013094">
    <property type="entry name" value="AB_hydrolase_3"/>
</dbReference>
<dbReference type="AlphaFoldDB" id="A0A9W9P7L6"/>
<dbReference type="PANTHER" id="PTHR48081:SF8">
    <property type="entry name" value="ALPHA_BETA HYDROLASE FOLD-3 DOMAIN-CONTAINING PROTEIN-RELATED"/>
    <property type="match status" value="1"/>
</dbReference>
<evidence type="ECO:0000256" key="1">
    <source>
        <dbReference type="ARBA" id="ARBA00022801"/>
    </source>
</evidence>
<reference evidence="3" key="2">
    <citation type="journal article" date="2023" name="IMA Fungus">
        <title>Comparative genomic study of the Penicillium genus elucidates a diverse pangenome and 15 lateral gene transfer events.</title>
        <authorList>
            <person name="Petersen C."/>
            <person name="Sorensen T."/>
            <person name="Nielsen M.R."/>
            <person name="Sondergaard T.E."/>
            <person name="Sorensen J.L."/>
            <person name="Fitzpatrick D.A."/>
            <person name="Frisvad J.C."/>
            <person name="Nielsen K.L."/>
        </authorList>
    </citation>
    <scope>NUCLEOTIDE SEQUENCE</scope>
    <source>
        <strain evidence="3">IBT 19713</strain>
    </source>
</reference>
<dbReference type="RefSeq" id="XP_058332094.1">
    <property type="nucleotide sequence ID" value="XM_058473091.1"/>
</dbReference>
<dbReference type="GO" id="GO:0072330">
    <property type="term" value="P:monocarboxylic acid biosynthetic process"/>
    <property type="evidence" value="ECO:0007669"/>
    <property type="project" value="UniProtKB-ARBA"/>
</dbReference>
<dbReference type="Gene3D" id="3.40.50.1820">
    <property type="entry name" value="alpha/beta hydrolase"/>
    <property type="match status" value="1"/>
</dbReference>
<dbReference type="InterPro" id="IPR050300">
    <property type="entry name" value="GDXG_lipolytic_enzyme"/>
</dbReference>
<keyword evidence="1" id="KW-0378">Hydrolase</keyword>
<comment type="caution">
    <text evidence="3">The sequence shown here is derived from an EMBL/GenBank/DDBJ whole genome shotgun (WGS) entry which is preliminary data.</text>
</comment>